<dbReference type="PIRSF" id="PIRSF002181">
    <property type="entry name" value="Ribosomal_L13"/>
    <property type="match status" value="1"/>
</dbReference>
<evidence type="ECO:0000313" key="4">
    <source>
        <dbReference type="EMBL" id="QCI07902.1"/>
    </source>
</evidence>
<dbReference type="NCBIfam" id="TIGR01066">
    <property type="entry name" value="rplM_bact"/>
    <property type="match status" value="1"/>
</dbReference>
<accession>A0A4D6WXG0</accession>
<keyword evidence="2 4" id="KW-0689">Ribosomal protein</keyword>
<dbReference type="InterPro" id="IPR036899">
    <property type="entry name" value="Ribosomal_uL13_sf"/>
</dbReference>
<geneLocation type="plastid" evidence="4"/>
<dbReference type="SUPFAM" id="SSF52161">
    <property type="entry name" value="Ribosomal protein L13"/>
    <property type="match status" value="1"/>
</dbReference>
<sequence length="147" mass="17176">MFINKNKTHIEKDLFKQNKTWYIIDATNKTLGRLSSQVAYLIRGKNNNIYTPYQIQNINIIIINSSLIKLTGKKREQLIYKRHSGRPGGLKIEKFNDLQKRLPNKILEKSIKGMLPKNILGRQLFKQLKIYSHDIHPHSAQKPITID</sequence>
<gene>
    <name evidence="4" type="primary">rpl13</name>
</gene>
<protein>
    <submittedName>
        <fullName evidence="4">Ribosomal protein L13</fullName>
    </submittedName>
</protein>
<reference evidence="4" key="1">
    <citation type="journal article" date="2019" name="Mol. Phylogenet. Evol.">
        <title>Morphological evolution and classification of the red algal order Ceramiales inferred using plastid phylogenomics.</title>
        <authorList>
            <person name="Diaz-Tapia P."/>
            <person name="Pasella M.M."/>
            <person name="Verbruggen H."/>
            <person name="Maggs C.A."/>
        </authorList>
    </citation>
    <scope>NUCLEOTIDE SEQUENCE</scope>
    <source>
        <strain evidence="4">PD2941_3</strain>
    </source>
</reference>
<keyword evidence="3" id="KW-0687">Ribonucleoprotein</keyword>
<dbReference type="GO" id="GO:0003735">
    <property type="term" value="F:structural constituent of ribosome"/>
    <property type="evidence" value="ECO:0007669"/>
    <property type="project" value="InterPro"/>
</dbReference>
<dbReference type="GO" id="GO:0017148">
    <property type="term" value="P:negative regulation of translation"/>
    <property type="evidence" value="ECO:0007669"/>
    <property type="project" value="TreeGrafter"/>
</dbReference>
<dbReference type="InterPro" id="IPR005822">
    <property type="entry name" value="Ribosomal_uL13"/>
</dbReference>
<dbReference type="AlphaFoldDB" id="A0A4D6WXG0"/>
<dbReference type="GO" id="GO:0006412">
    <property type="term" value="P:translation"/>
    <property type="evidence" value="ECO:0007669"/>
    <property type="project" value="InterPro"/>
</dbReference>
<name>A0A4D6WXG0_9FLOR</name>
<dbReference type="InterPro" id="IPR005823">
    <property type="entry name" value="Ribosomal_uL13_bac-type"/>
</dbReference>
<comment type="similarity">
    <text evidence="1">Belongs to the universal ribosomal protein uL13 family.</text>
</comment>
<evidence type="ECO:0000256" key="1">
    <source>
        <dbReference type="ARBA" id="ARBA00006227"/>
    </source>
</evidence>
<keyword evidence="4" id="KW-0934">Plastid</keyword>
<reference evidence="4" key="2">
    <citation type="submission" date="2019-04" db="EMBL/GenBank/DDBJ databases">
        <authorList>
            <person name="Pasella M."/>
        </authorList>
    </citation>
    <scope>NUCLEOTIDE SEQUENCE</scope>
    <source>
        <strain evidence="4">PD2941_3</strain>
    </source>
</reference>
<proteinExistence type="inferred from homology"/>
<evidence type="ECO:0000256" key="3">
    <source>
        <dbReference type="ARBA" id="ARBA00023274"/>
    </source>
</evidence>
<dbReference type="CDD" id="cd00392">
    <property type="entry name" value="Ribosomal_L13"/>
    <property type="match status" value="1"/>
</dbReference>
<dbReference type="PANTHER" id="PTHR11545">
    <property type="entry name" value="RIBOSOMAL PROTEIN L13"/>
    <property type="match status" value="1"/>
</dbReference>
<dbReference type="GO" id="GO:0003729">
    <property type="term" value="F:mRNA binding"/>
    <property type="evidence" value="ECO:0007669"/>
    <property type="project" value="TreeGrafter"/>
</dbReference>
<dbReference type="Pfam" id="PF00572">
    <property type="entry name" value="Ribosomal_L13"/>
    <property type="match status" value="1"/>
</dbReference>
<organism evidence="4">
    <name type="scientific">Pleonosporium borreri</name>
    <dbReference type="NCBI Taxonomy" id="2575635"/>
    <lineage>
        <taxon>Eukaryota</taxon>
        <taxon>Rhodophyta</taxon>
        <taxon>Florideophyceae</taxon>
        <taxon>Rhodymeniophycidae</taxon>
        <taxon>Ceramiales</taxon>
        <taxon>Ceramiaceae</taxon>
        <taxon>Pleonosporium</taxon>
    </lineage>
</organism>
<dbReference type="GO" id="GO:0022625">
    <property type="term" value="C:cytosolic large ribosomal subunit"/>
    <property type="evidence" value="ECO:0007669"/>
    <property type="project" value="TreeGrafter"/>
</dbReference>
<dbReference type="HAMAP" id="MF_01366">
    <property type="entry name" value="Ribosomal_uL13"/>
    <property type="match status" value="1"/>
</dbReference>
<dbReference type="Gene3D" id="3.90.1180.10">
    <property type="entry name" value="Ribosomal protein L13"/>
    <property type="match status" value="1"/>
</dbReference>
<dbReference type="EMBL" id="MK814702">
    <property type="protein sequence ID" value="QCI07902.1"/>
    <property type="molecule type" value="Genomic_DNA"/>
</dbReference>
<dbReference type="PANTHER" id="PTHR11545:SF2">
    <property type="entry name" value="LARGE RIBOSOMAL SUBUNIT PROTEIN UL13M"/>
    <property type="match status" value="1"/>
</dbReference>
<evidence type="ECO:0000256" key="2">
    <source>
        <dbReference type="ARBA" id="ARBA00022980"/>
    </source>
</evidence>